<evidence type="ECO:0000313" key="2">
    <source>
        <dbReference type="Proteomes" id="UP000239800"/>
    </source>
</evidence>
<dbReference type="Gene3D" id="1.10.357.10">
    <property type="entry name" value="Tetracycline Repressor, domain 2"/>
    <property type="match status" value="1"/>
</dbReference>
<accession>A0A2S7KS62</accession>
<gene>
    <name evidence="1" type="ORF">BST85_11210</name>
</gene>
<keyword evidence="2" id="KW-1185">Reference proteome</keyword>
<dbReference type="InterPro" id="IPR036271">
    <property type="entry name" value="Tet_transcr_reg_TetR-rel_C_sf"/>
</dbReference>
<reference evidence="1 2" key="1">
    <citation type="submission" date="2016-11" db="EMBL/GenBank/DDBJ databases">
        <title>Trade-off between light-utilization and light-protection in marine flavobacteria.</title>
        <authorList>
            <person name="Kumagai Y."/>
        </authorList>
    </citation>
    <scope>NUCLEOTIDE SEQUENCE [LARGE SCALE GENOMIC DNA]</scope>
    <source>
        <strain evidence="1 2">NBRC 107741</strain>
    </source>
</reference>
<organism evidence="1 2">
    <name type="scientific">Aureitalea marina</name>
    <dbReference type="NCBI Taxonomy" id="930804"/>
    <lineage>
        <taxon>Bacteria</taxon>
        <taxon>Pseudomonadati</taxon>
        <taxon>Bacteroidota</taxon>
        <taxon>Flavobacteriia</taxon>
        <taxon>Flavobacteriales</taxon>
        <taxon>Flavobacteriaceae</taxon>
        <taxon>Aureitalea</taxon>
    </lineage>
</organism>
<comment type="caution">
    <text evidence="1">The sequence shown here is derived from an EMBL/GenBank/DDBJ whole genome shotgun (WGS) entry which is preliminary data.</text>
</comment>
<proteinExistence type="predicted"/>
<dbReference type="Proteomes" id="UP000239800">
    <property type="component" value="Unassembled WGS sequence"/>
</dbReference>
<dbReference type="SUPFAM" id="SSF48498">
    <property type="entry name" value="Tetracyclin repressor-like, C-terminal domain"/>
    <property type="match status" value="1"/>
</dbReference>
<protein>
    <recommendedName>
        <fullName evidence="3">Tetracyclin repressor-like C-terminal domain-containing protein</fullName>
    </recommendedName>
</protein>
<dbReference type="EMBL" id="MQUB01000001">
    <property type="protein sequence ID" value="PQB05393.1"/>
    <property type="molecule type" value="Genomic_DNA"/>
</dbReference>
<evidence type="ECO:0000313" key="1">
    <source>
        <dbReference type="EMBL" id="PQB05393.1"/>
    </source>
</evidence>
<name>A0A2S7KS62_9FLAO</name>
<dbReference type="AlphaFoldDB" id="A0A2S7KS62"/>
<evidence type="ECO:0008006" key="3">
    <source>
        <dbReference type="Google" id="ProtNLM"/>
    </source>
</evidence>
<sequence length="113" mass="13243">MTLPFPQSRFAFMRYKEFNASKVLEDCISLFWKNGYSSCSINRIVDRYFGNMRASYLQVLRHAVEKGEIKHPKKLDEYADFLVGIIFGISVLYKVKSRDELQAYIDDQLSMIV</sequence>